<comment type="caution">
    <text evidence="1">The sequence shown here is derived from an EMBL/GenBank/DDBJ whole genome shotgun (WGS) entry which is preliminary data.</text>
</comment>
<dbReference type="AlphaFoldDB" id="A0A133U6V0"/>
<gene>
    <name evidence="1" type="ORF">AKJ61_01950</name>
</gene>
<name>A0A133U6V0_9EURY</name>
<organism evidence="1 2">
    <name type="scientific">candidate division MSBL1 archaeon SCGC-AAA259B11</name>
    <dbReference type="NCBI Taxonomy" id="1698260"/>
    <lineage>
        <taxon>Archaea</taxon>
        <taxon>Methanobacteriati</taxon>
        <taxon>Methanobacteriota</taxon>
        <taxon>candidate division MSBL1</taxon>
    </lineage>
</organism>
<protein>
    <submittedName>
        <fullName evidence="1">Uncharacterized protein</fullName>
    </submittedName>
</protein>
<evidence type="ECO:0000313" key="2">
    <source>
        <dbReference type="Proteomes" id="UP000070184"/>
    </source>
</evidence>
<dbReference type="EMBL" id="LHXK01000019">
    <property type="protein sequence ID" value="KXA89886.1"/>
    <property type="molecule type" value="Genomic_DNA"/>
</dbReference>
<proteinExistence type="predicted"/>
<keyword evidence="2" id="KW-1185">Reference proteome</keyword>
<reference evidence="1 2" key="1">
    <citation type="journal article" date="2016" name="Sci. Rep.">
        <title>Metabolic traits of an uncultured archaeal lineage -MSBL1- from brine pools of the Red Sea.</title>
        <authorList>
            <person name="Mwirichia R."/>
            <person name="Alam I."/>
            <person name="Rashid M."/>
            <person name="Vinu M."/>
            <person name="Ba-Alawi W."/>
            <person name="Anthony Kamau A."/>
            <person name="Kamanda Ngugi D."/>
            <person name="Goker M."/>
            <person name="Klenk H.P."/>
            <person name="Bajic V."/>
            <person name="Stingl U."/>
        </authorList>
    </citation>
    <scope>NUCLEOTIDE SEQUENCE [LARGE SCALE GENOMIC DNA]</scope>
    <source>
        <strain evidence="1">SCGC-AAA259B11</strain>
    </source>
</reference>
<accession>A0A133U6V0</accession>
<sequence length="112" mass="12789">MPTRQTKLGSEESEDEREVIKAEDITKSGIALVVEDDPEKREDESGVSRWTMGITHVKDDGTRTLALLDFGEGRLKEMIDDSIELLKGKMWNLRAEGKGNNKKFIFTRKYKT</sequence>
<dbReference type="Proteomes" id="UP000070184">
    <property type="component" value="Unassembled WGS sequence"/>
</dbReference>
<evidence type="ECO:0000313" key="1">
    <source>
        <dbReference type="EMBL" id="KXA89886.1"/>
    </source>
</evidence>